<sequence>MIELTDVRKVFPARRGAAEVTAVDGVSLSVAAGEFAGVVGPSGSGKSTLARLVNLLERPTSGRVVVDGQVLTDLDDDGVRKARRTVGMVFQHFNLLDSRTAAGNVEHPLELAGMGRAERRARVADLLDLVGLADRHGSRPGQLSGGQKQRVAIARALAARPKVLLCDEATSALDPASTAGVLDLLRQVRAELGLTVLLITHEMAVVRAVCDSAVLLDRGKVVDGGPLAEVLTRPHSPLAAQLLPAPAVTDTRGDLVRITVTESAPEGRVLRTLAGELGLDVEIVGGSVETVAGRRFGRLLLAVTGDDGRLDPALQRLRDGGSLVERALPGDEPVPVDLTEPEPDPAGQAPAFARLLDSPDVQR</sequence>
<evidence type="ECO:0000256" key="7">
    <source>
        <dbReference type="ARBA" id="ARBA00022970"/>
    </source>
</evidence>
<protein>
    <submittedName>
        <fullName evidence="13">D-methionine transport system ATP-binding protein</fullName>
    </submittedName>
</protein>
<evidence type="ECO:0000259" key="12">
    <source>
        <dbReference type="PROSITE" id="PS50893"/>
    </source>
</evidence>
<keyword evidence="7" id="KW-0029">Amino-acid transport</keyword>
<dbReference type="GO" id="GO:0016887">
    <property type="term" value="F:ATP hydrolysis activity"/>
    <property type="evidence" value="ECO:0007669"/>
    <property type="project" value="InterPro"/>
</dbReference>
<organism evidence="13 14">
    <name type="scientific">Blastococcus aggregatus</name>
    <dbReference type="NCBI Taxonomy" id="38502"/>
    <lineage>
        <taxon>Bacteria</taxon>
        <taxon>Bacillati</taxon>
        <taxon>Actinomycetota</taxon>
        <taxon>Actinomycetes</taxon>
        <taxon>Geodermatophilales</taxon>
        <taxon>Geodermatophilaceae</taxon>
        <taxon>Blastococcus</taxon>
    </lineage>
</organism>
<dbReference type="PROSITE" id="PS00211">
    <property type="entry name" value="ABC_TRANSPORTER_1"/>
    <property type="match status" value="1"/>
</dbReference>
<keyword evidence="2" id="KW-0813">Transport</keyword>
<dbReference type="AlphaFoldDB" id="A0A285V0N8"/>
<dbReference type="GO" id="GO:0005886">
    <property type="term" value="C:plasma membrane"/>
    <property type="evidence" value="ECO:0007669"/>
    <property type="project" value="UniProtKB-ARBA"/>
</dbReference>
<keyword evidence="3" id="KW-1003">Cell membrane</keyword>
<evidence type="ECO:0000256" key="3">
    <source>
        <dbReference type="ARBA" id="ARBA00022475"/>
    </source>
</evidence>
<dbReference type="PANTHER" id="PTHR43166:SF30">
    <property type="entry name" value="METHIONINE IMPORT ATP-BINDING PROTEIN METN"/>
    <property type="match status" value="1"/>
</dbReference>
<feature type="domain" description="ABC transporter" evidence="12">
    <location>
        <begin position="2"/>
        <end position="243"/>
    </location>
</feature>
<comment type="similarity">
    <text evidence="1">Belongs to the ABC transporter superfamily.</text>
</comment>
<name>A0A285V0N8_9ACTN</name>
<dbReference type="EMBL" id="OBQI01000001">
    <property type="protein sequence ID" value="SOC47632.1"/>
    <property type="molecule type" value="Genomic_DNA"/>
</dbReference>
<keyword evidence="14" id="KW-1185">Reference proteome</keyword>
<dbReference type="InterPro" id="IPR041701">
    <property type="entry name" value="MetN_ABC"/>
</dbReference>
<dbReference type="Gene3D" id="3.40.50.300">
    <property type="entry name" value="P-loop containing nucleotide triphosphate hydrolases"/>
    <property type="match status" value="1"/>
</dbReference>
<evidence type="ECO:0000256" key="9">
    <source>
        <dbReference type="ARBA" id="ARBA00054718"/>
    </source>
</evidence>
<evidence type="ECO:0000256" key="2">
    <source>
        <dbReference type="ARBA" id="ARBA00022448"/>
    </source>
</evidence>
<dbReference type="InterPro" id="IPR003593">
    <property type="entry name" value="AAA+_ATPase"/>
</dbReference>
<dbReference type="Pfam" id="PF00005">
    <property type="entry name" value="ABC_tran"/>
    <property type="match status" value="1"/>
</dbReference>
<dbReference type="GO" id="GO:0006865">
    <property type="term" value="P:amino acid transport"/>
    <property type="evidence" value="ECO:0007669"/>
    <property type="project" value="UniProtKB-KW"/>
</dbReference>
<dbReference type="InterPro" id="IPR018449">
    <property type="entry name" value="NIL_domain"/>
</dbReference>
<dbReference type="CDD" id="cd03258">
    <property type="entry name" value="ABC_MetN_methionine_transporter"/>
    <property type="match status" value="1"/>
</dbReference>
<evidence type="ECO:0000256" key="1">
    <source>
        <dbReference type="ARBA" id="ARBA00005417"/>
    </source>
</evidence>
<dbReference type="InterPro" id="IPR017871">
    <property type="entry name" value="ABC_transporter-like_CS"/>
</dbReference>
<dbReference type="PROSITE" id="PS50893">
    <property type="entry name" value="ABC_TRANSPORTER_2"/>
    <property type="match status" value="1"/>
</dbReference>
<dbReference type="PANTHER" id="PTHR43166">
    <property type="entry name" value="AMINO ACID IMPORT ATP-BINDING PROTEIN"/>
    <property type="match status" value="1"/>
</dbReference>
<evidence type="ECO:0000256" key="8">
    <source>
        <dbReference type="ARBA" id="ARBA00023136"/>
    </source>
</evidence>
<dbReference type="Gene3D" id="3.30.70.260">
    <property type="match status" value="1"/>
</dbReference>
<evidence type="ECO:0000313" key="13">
    <source>
        <dbReference type="EMBL" id="SOC47632.1"/>
    </source>
</evidence>
<dbReference type="SMART" id="SM00930">
    <property type="entry name" value="NIL"/>
    <property type="match status" value="1"/>
</dbReference>
<comment type="function">
    <text evidence="9">Part of the ABC transporter FtsEX involved in cellular division. Has ATPase activity.</text>
</comment>
<dbReference type="OrthoDB" id="4283894at2"/>
<gene>
    <name evidence="13" type="ORF">SAMN05660748_0932</name>
</gene>
<evidence type="ECO:0000256" key="6">
    <source>
        <dbReference type="ARBA" id="ARBA00022967"/>
    </source>
</evidence>
<evidence type="ECO:0000256" key="5">
    <source>
        <dbReference type="ARBA" id="ARBA00022840"/>
    </source>
</evidence>
<keyword evidence="4" id="KW-0547">Nucleotide-binding</keyword>
<dbReference type="InterPro" id="IPR003439">
    <property type="entry name" value="ABC_transporter-like_ATP-bd"/>
</dbReference>
<dbReference type="SMART" id="SM00382">
    <property type="entry name" value="AAA"/>
    <property type="match status" value="1"/>
</dbReference>
<evidence type="ECO:0000313" key="14">
    <source>
        <dbReference type="Proteomes" id="UP000219435"/>
    </source>
</evidence>
<feature type="region of interest" description="Disordered" evidence="11">
    <location>
        <begin position="325"/>
        <end position="363"/>
    </location>
</feature>
<dbReference type="SUPFAM" id="SSF52540">
    <property type="entry name" value="P-loop containing nucleoside triphosphate hydrolases"/>
    <property type="match status" value="1"/>
</dbReference>
<accession>A0A285V0N8</accession>
<keyword evidence="6" id="KW-1278">Translocase</keyword>
<dbReference type="InterPro" id="IPR027417">
    <property type="entry name" value="P-loop_NTPase"/>
</dbReference>
<dbReference type="SUPFAM" id="SSF55021">
    <property type="entry name" value="ACT-like"/>
    <property type="match status" value="1"/>
</dbReference>
<dbReference type="InterPro" id="IPR050086">
    <property type="entry name" value="MetN_ABC_transporter-like"/>
</dbReference>
<reference evidence="14" key="1">
    <citation type="submission" date="2017-08" db="EMBL/GenBank/DDBJ databases">
        <authorList>
            <person name="Varghese N."/>
            <person name="Submissions S."/>
        </authorList>
    </citation>
    <scope>NUCLEOTIDE SEQUENCE [LARGE SCALE GENOMIC DNA]</scope>
    <source>
        <strain evidence="14">DSM 4725</strain>
    </source>
</reference>
<dbReference type="GO" id="GO:0005524">
    <property type="term" value="F:ATP binding"/>
    <property type="evidence" value="ECO:0007669"/>
    <property type="project" value="UniProtKB-KW"/>
</dbReference>
<keyword evidence="8" id="KW-0472">Membrane</keyword>
<dbReference type="InterPro" id="IPR045865">
    <property type="entry name" value="ACT-like_dom_sf"/>
</dbReference>
<proteinExistence type="inferred from homology"/>
<dbReference type="Pfam" id="PF09383">
    <property type="entry name" value="NIL"/>
    <property type="match status" value="1"/>
</dbReference>
<evidence type="ECO:0000256" key="11">
    <source>
        <dbReference type="SAM" id="MobiDB-lite"/>
    </source>
</evidence>
<dbReference type="RefSeq" id="WP_097193778.1">
    <property type="nucleotide sequence ID" value="NZ_OBQI01000001.1"/>
</dbReference>
<evidence type="ECO:0000256" key="10">
    <source>
        <dbReference type="ARBA" id="ARBA00063837"/>
    </source>
</evidence>
<dbReference type="Proteomes" id="UP000219435">
    <property type="component" value="Unassembled WGS sequence"/>
</dbReference>
<dbReference type="FunFam" id="3.40.50.300:FF:000056">
    <property type="entry name" value="Cell division ATP-binding protein FtsE"/>
    <property type="match status" value="1"/>
</dbReference>
<evidence type="ECO:0000256" key="4">
    <source>
        <dbReference type="ARBA" id="ARBA00022741"/>
    </source>
</evidence>
<keyword evidence="5 13" id="KW-0067">ATP-binding</keyword>
<comment type="subunit">
    <text evidence="10">Homodimer. Forms a membrane-associated complex with FtsX.</text>
</comment>